<gene>
    <name evidence="11" type="ORF">FRY97_14380</name>
</gene>
<dbReference type="PROSITE" id="PS00136">
    <property type="entry name" value="SUBTILASE_ASP"/>
    <property type="match status" value="1"/>
</dbReference>
<keyword evidence="4 5" id="KW-0720">Serine protease</keyword>
<keyword evidence="12" id="KW-1185">Reference proteome</keyword>
<dbReference type="InterPro" id="IPR023827">
    <property type="entry name" value="Peptidase_S8_Asp-AS"/>
</dbReference>
<keyword evidence="3 5" id="KW-0378">Hydrolase</keyword>
<dbReference type="InterPro" id="IPR022398">
    <property type="entry name" value="Peptidase_S8_His-AS"/>
</dbReference>
<feature type="region of interest" description="Disordered" evidence="8">
    <location>
        <begin position="529"/>
        <end position="560"/>
    </location>
</feature>
<dbReference type="EMBL" id="VOOR01000031">
    <property type="protein sequence ID" value="TXB62344.1"/>
    <property type="molecule type" value="Genomic_DNA"/>
</dbReference>
<reference evidence="11 12" key="1">
    <citation type="submission" date="2019-08" db="EMBL/GenBank/DDBJ databases">
        <title>Genome of Phaeodactylibacter luteus.</title>
        <authorList>
            <person name="Bowman J.P."/>
        </authorList>
    </citation>
    <scope>NUCLEOTIDE SEQUENCE [LARGE SCALE GENOMIC DNA]</scope>
    <source>
        <strain evidence="11 12">KCTC 42180</strain>
    </source>
</reference>
<dbReference type="PROSITE" id="PS00138">
    <property type="entry name" value="SUBTILASE_SER"/>
    <property type="match status" value="1"/>
</dbReference>
<evidence type="ECO:0000256" key="5">
    <source>
        <dbReference type="PROSITE-ProRule" id="PRU01240"/>
    </source>
</evidence>
<evidence type="ECO:0000256" key="9">
    <source>
        <dbReference type="SAM" id="SignalP"/>
    </source>
</evidence>
<feature type="compositionally biased region" description="Basic and acidic residues" evidence="8">
    <location>
        <begin position="550"/>
        <end position="560"/>
    </location>
</feature>
<feature type="active site" description="Charge relay system" evidence="5">
    <location>
        <position position="281"/>
    </location>
</feature>
<dbReference type="InterPro" id="IPR036852">
    <property type="entry name" value="Peptidase_S8/S53_dom_sf"/>
</dbReference>
<dbReference type="PROSITE" id="PS00137">
    <property type="entry name" value="SUBTILASE_HIS"/>
    <property type="match status" value="1"/>
</dbReference>
<dbReference type="InterPro" id="IPR017308">
    <property type="entry name" value="Pept_S8_subtilisin_bacteroid"/>
</dbReference>
<evidence type="ECO:0000256" key="4">
    <source>
        <dbReference type="ARBA" id="ARBA00022825"/>
    </source>
</evidence>
<evidence type="ECO:0000256" key="6">
    <source>
        <dbReference type="RuleBase" id="RU003355"/>
    </source>
</evidence>
<evidence type="ECO:0000313" key="11">
    <source>
        <dbReference type="EMBL" id="TXB62344.1"/>
    </source>
</evidence>
<dbReference type="GO" id="GO:0004252">
    <property type="term" value="F:serine-type endopeptidase activity"/>
    <property type="evidence" value="ECO:0007669"/>
    <property type="project" value="UniProtKB-UniRule"/>
</dbReference>
<evidence type="ECO:0000259" key="10">
    <source>
        <dbReference type="Pfam" id="PF00082"/>
    </source>
</evidence>
<dbReference type="InterPro" id="IPR015500">
    <property type="entry name" value="Peptidase_S8_subtilisin-rel"/>
</dbReference>
<dbReference type="Gene3D" id="3.40.50.200">
    <property type="entry name" value="Peptidase S8/S53 domain"/>
    <property type="match status" value="2"/>
</dbReference>
<comment type="similarity">
    <text evidence="1 5 6">Belongs to the peptidase S8 family.</text>
</comment>
<dbReference type="AlphaFoldDB" id="A0A5C6RK53"/>
<organism evidence="11 12">
    <name type="scientific">Phaeodactylibacter luteus</name>
    <dbReference type="NCBI Taxonomy" id="1564516"/>
    <lineage>
        <taxon>Bacteria</taxon>
        <taxon>Pseudomonadati</taxon>
        <taxon>Bacteroidota</taxon>
        <taxon>Saprospiria</taxon>
        <taxon>Saprospirales</taxon>
        <taxon>Haliscomenobacteraceae</taxon>
        <taxon>Phaeodactylibacter</taxon>
    </lineage>
</organism>
<dbReference type="SUPFAM" id="SSF52743">
    <property type="entry name" value="Subtilisin-like"/>
    <property type="match status" value="1"/>
</dbReference>
<feature type="signal peptide" evidence="9">
    <location>
        <begin position="1"/>
        <end position="21"/>
    </location>
</feature>
<dbReference type="GO" id="GO:0006508">
    <property type="term" value="P:proteolysis"/>
    <property type="evidence" value="ECO:0007669"/>
    <property type="project" value="UniProtKB-KW"/>
</dbReference>
<feature type="chain" id="PRO_5023098352" evidence="9">
    <location>
        <begin position="22"/>
        <end position="560"/>
    </location>
</feature>
<evidence type="ECO:0000313" key="12">
    <source>
        <dbReference type="Proteomes" id="UP000321580"/>
    </source>
</evidence>
<feature type="active site" description="Charge relay system" evidence="5">
    <location>
        <position position="458"/>
    </location>
</feature>
<dbReference type="InterPro" id="IPR051048">
    <property type="entry name" value="Peptidase_S8/S53_subtilisin"/>
</dbReference>
<accession>A0A5C6RK53</accession>
<sequence>MFKKKWLGLGLLLAGSVALNAQDSAPENWFNLDPSAGVPGVSTEKAYQEILKGKKGQEVIVAVIDSGVDYEHEDLDDVMWVNVDEIPGNGIDDDNNGYIDDIHGWNFLGNKDGENILHDNLEVTRLYKKYKDMFEGKDPEKLSKKDKKKYAKYEEYKKVVEEKREGLQENVATYTAIAEAMKTLEEEIGKAEIKAEDVEAFETEDPMMTYALQITKSLMAKGESFESILDDLSGYAEYLEGQYEYHYNPDFNPRPMVGDNYADPYDRNYGNSDVRGPDALHGTHVAGIIAAERDNGLGMKGVANNVKIMSIRTVPDGDERDKDVAAAIVYAVDNGATVINMSFGKGASPRKELVDEAVRYALKNDVLLVHAAGNDGKEVNGGNNFPTDKFAKRGFLNLFGAKYAENWIEVGALNWKEGEQLAAPFSNYSPGYVDLFAPGMSIYSTAPYNEYQNLQGTSMAAPVVAGVAAMIRSYYPDLTATQVKEILMASVEKEPIKVIKPGSEDDMVPFQSLSVTGGIVNAYNAAKLAEQTKGKKKGASRDGGPGTDAENAKDKKAVRP</sequence>
<name>A0A5C6RK53_9BACT</name>
<keyword evidence="2 5" id="KW-0645">Protease</keyword>
<protein>
    <submittedName>
        <fullName evidence="11">S8 family serine peptidase</fullName>
    </submittedName>
</protein>
<proteinExistence type="inferred from homology"/>
<dbReference type="InterPro" id="IPR023828">
    <property type="entry name" value="Peptidase_S8_Ser-AS"/>
</dbReference>
<dbReference type="Proteomes" id="UP000321580">
    <property type="component" value="Unassembled WGS sequence"/>
</dbReference>
<evidence type="ECO:0000256" key="7">
    <source>
        <dbReference type="SAM" id="Coils"/>
    </source>
</evidence>
<dbReference type="PANTHER" id="PTHR43399:SF4">
    <property type="entry name" value="CELL WALL-ASSOCIATED PROTEASE"/>
    <property type="match status" value="1"/>
</dbReference>
<dbReference type="OrthoDB" id="9798386at2"/>
<dbReference type="RefSeq" id="WP_147168251.1">
    <property type="nucleotide sequence ID" value="NZ_VOOR01000031.1"/>
</dbReference>
<dbReference type="InterPro" id="IPR000209">
    <property type="entry name" value="Peptidase_S8/S53_dom"/>
</dbReference>
<dbReference type="PANTHER" id="PTHR43399">
    <property type="entry name" value="SUBTILISIN-RELATED"/>
    <property type="match status" value="1"/>
</dbReference>
<dbReference type="PROSITE" id="PS51892">
    <property type="entry name" value="SUBTILASE"/>
    <property type="match status" value="1"/>
</dbReference>
<feature type="active site" description="Charge relay system" evidence="5">
    <location>
        <position position="65"/>
    </location>
</feature>
<evidence type="ECO:0000256" key="3">
    <source>
        <dbReference type="ARBA" id="ARBA00022801"/>
    </source>
</evidence>
<keyword evidence="7" id="KW-0175">Coiled coil</keyword>
<feature type="coiled-coil region" evidence="7">
    <location>
        <begin position="150"/>
        <end position="201"/>
    </location>
</feature>
<evidence type="ECO:0000256" key="1">
    <source>
        <dbReference type="ARBA" id="ARBA00011073"/>
    </source>
</evidence>
<dbReference type="Pfam" id="PF00082">
    <property type="entry name" value="Peptidase_S8"/>
    <property type="match status" value="1"/>
</dbReference>
<evidence type="ECO:0000256" key="2">
    <source>
        <dbReference type="ARBA" id="ARBA00022670"/>
    </source>
</evidence>
<dbReference type="PIRSF" id="PIRSF037892">
    <property type="entry name" value="Subtilisin_rel_SRU_0565"/>
    <property type="match status" value="1"/>
</dbReference>
<keyword evidence="9" id="KW-0732">Signal</keyword>
<comment type="caution">
    <text evidence="11">The sequence shown here is derived from an EMBL/GenBank/DDBJ whole genome shotgun (WGS) entry which is preliminary data.</text>
</comment>
<dbReference type="PRINTS" id="PR00723">
    <property type="entry name" value="SUBTILISIN"/>
</dbReference>
<feature type="domain" description="Peptidase S8/S53" evidence="10">
    <location>
        <begin position="56"/>
        <end position="492"/>
    </location>
</feature>
<evidence type="ECO:0000256" key="8">
    <source>
        <dbReference type="SAM" id="MobiDB-lite"/>
    </source>
</evidence>